<feature type="compositionally biased region" description="Basic residues" evidence="2">
    <location>
        <begin position="1"/>
        <end position="10"/>
    </location>
</feature>
<evidence type="ECO:0000256" key="1">
    <source>
        <dbReference type="SAM" id="Coils"/>
    </source>
</evidence>
<gene>
    <name evidence="3" type="ORF">Egran_01947</name>
</gene>
<evidence type="ECO:0000256" key="2">
    <source>
        <dbReference type="SAM" id="MobiDB-lite"/>
    </source>
</evidence>
<feature type="compositionally biased region" description="Low complexity" evidence="2">
    <location>
        <begin position="101"/>
        <end position="112"/>
    </location>
</feature>
<protein>
    <submittedName>
        <fullName evidence="3">Uncharacterized protein</fullName>
    </submittedName>
</protein>
<dbReference type="Proteomes" id="UP000243515">
    <property type="component" value="Unassembled WGS sequence"/>
</dbReference>
<feature type="compositionally biased region" description="Polar residues" evidence="2">
    <location>
        <begin position="30"/>
        <end position="47"/>
    </location>
</feature>
<accession>A0A232M1J9</accession>
<proteinExistence type="predicted"/>
<reference evidence="3 4" key="1">
    <citation type="journal article" date="2015" name="Environ. Microbiol.">
        <title>Metagenome sequence of Elaphomyces granulatus from sporocarp tissue reveals Ascomycota ectomycorrhizal fingerprints of genome expansion and a Proteobacteria-rich microbiome.</title>
        <authorList>
            <person name="Quandt C.A."/>
            <person name="Kohler A."/>
            <person name="Hesse C.N."/>
            <person name="Sharpton T.J."/>
            <person name="Martin F."/>
            <person name="Spatafora J.W."/>
        </authorList>
    </citation>
    <scope>NUCLEOTIDE SEQUENCE [LARGE SCALE GENOMIC DNA]</scope>
    <source>
        <strain evidence="3 4">OSC145934</strain>
    </source>
</reference>
<sequence length="658" mass="72495">MSSPAKRRKTTPTTDASIDAPKETEKPVTHNVQNPVTYRNSFQSPTKASLARYHPEILARALSRSPTRSSLGPTAETSQEEKRHETEERVFRLRDRKALRPSPAASKSPGSSILSPTRRSSGIEAFAARLHRASKRIGPSHQAASEVQAVPENGGPEEQLASELGSATRNPEAQDIPESSLLQEEGEPDLPPTPAQLGLGMQLDRPKDLLSSPSRHYEKRRGYELESSPLEPNNVQPLVEGDSGLDDVPEAVKKKRVVKRDLSAKLRQLKNDIAQLESWAQRSERPDDHSKPDAESVNKLISILTASDTSHVVSSAPQGPPPLSCLISTLLPFSTNALPRDVRQSSPDPKNPFALKELADPKPYLTVFAPLVLYKYSTRISASNSEAGMGLTETHDLTLSAPSPFPRNMYTIPLTFKTDLGTQSIKSVSISTDSSALHSKIPSQLLSWINSRLASPLTRLDVSGLCWGISRYWEAALLRARIWTKLQRKYAVLIADLKNPPEEKLNRYRIEAEENIYESMSRLSKADICAWAPHMERVMMLFSHGSKRDSKLLLSCTLTLEAWTGEPQLKPEISVTVPGASESAGAKVEREAKRLFCGFLKDGRGNRKGLFAGDMIDGDAIVRATEGVLGILFGSEIFQTQNADTQQIQNKDVRENDS</sequence>
<name>A0A232M1J9_9EURO</name>
<dbReference type="AlphaFoldDB" id="A0A232M1J9"/>
<dbReference type="OrthoDB" id="4160836at2759"/>
<feature type="coiled-coil region" evidence="1">
    <location>
        <begin position="252"/>
        <end position="279"/>
    </location>
</feature>
<organism evidence="3 4">
    <name type="scientific">Elaphomyces granulatus</name>
    <dbReference type="NCBI Taxonomy" id="519963"/>
    <lineage>
        <taxon>Eukaryota</taxon>
        <taxon>Fungi</taxon>
        <taxon>Dikarya</taxon>
        <taxon>Ascomycota</taxon>
        <taxon>Pezizomycotina</taxon>
        <taxon>Eurotiomycetes</taxon>
        <taxon>Eurotiomycetidae</taxon>
        <taxon>Eurotiales</taxon>
        <taxon>Elaphomycetaceae</taxon>
        <taxon>Elaphomyces</taxon>
    </lineage>
</organism>
<keyword evidence="4" id="KW-1185">Reference proteome</keyword>
<evidence type="ECO:0000313" key="4">
    <source>
        <dbReference type="Proteomes" id="UP000243515"/>
    </source>
</evidence>
<keyword evidence="1" id="KW-0175">Coiled coil</keyword>
<dbReference type="EMBL" id="NPHW01003011">
    <property type="protein sequence ID" value="OXV10290.1"/>
    <property type="molecule type" value="Genomic_DNA"/>
</dbReference>
<evidence type="ECO:0000313" key="3">
    <source>
        <dbReference type="EMBL" id="OXV10290.1"/>
    </source>
</evidence>
<comment type="caution">
    <text evidence="3">The sequence shown here is derived from an EMBL/GenBank/DDBJ whole genome shotgun (WGS) entry which is preliminary data.</text>
</comment>
<feature type="region of interest" description="Disordered" evidence="2">
    <location>
        <begin position="1"/>
        <end position="119"/>
    </location>
</feature>
<feature type="compositionally biased region" description="Basic and acidic residues" evidence="2">
    <location>
        <begin position="79"/>
        <end position="98"/>
    </location>
</feature>
<feature type="compositionally biased region" description="Polar residues" evidence="2">
    <location>
        <begin position="64"/>
        <end position="77"/>
    </location>
</feature>
<feature type="region of interest" description="Disordered" evidence="2">
    <location>
        <begin position="132"/>
        <end position="246"/>
    </location>
</feature>